<dbReference type="PROSITE" id="PS51755">
    <property type="entry name" value="OMPR_PHOB"/>
    <property type="match status" value="1"/>
</dbReference>
<dbReference type="GO" id="GO:0006355">
    <property type="term" value="P:regulation of DNA-templated transcription"/>
    <property type="evidence" value="ECO:0007669"/>
    <property type="project" value="InterPro"/>
</dbReference>
<gene>
    <name evidence="5" type="ORF">UFOPK1762_02097</name>
    <name evidence="6" type="ORF">UFOPK2624_01767</name>
    <name evidence="7" type="ORF">UFOPK2969_01718</name>
    <name evidence="8" type="ORF">UFOPK3010_00899</name>
    <name evidence="3" type="ORF">UFOPK3331_02205</name>
    <name evidence="9" type="ORF">UFOPK3927_00225</name>
    <name evidence="4" type="ORF">UFOPK4201_01729</name>
    <name evidence="10" type="ORF">UFOPK4371_01782</name>
</gene>
<dbReference type="InterPro" id="IPR016032">
    <property type="entry name" value="Sig_transdc_resp-reg_C-effctor"/>
</dbReference>
<evidence type="ECO:0000313" key="8">
    <source>
        <dbReference type="EMBL" id="CAB4806580.1"/>
    </source>
</evidence>
<protein>
    <submittedName>
        <fullName evidence="3">Unannotated protein</fullName>
    </submittedName>
</protein>
<evidence type="ECO:0000313" key="7">
    <source>
        <dbReference type="EMBL" id="CAB4805659.1"/>
    </source>
</evidence>
<evidence type="ECO:0000313" key="5">
    <source>
        <dbReference type="EMBL" id="CAB4603594.1"/>
    </source>
</evidence>
<dbReference type="EMBL" id="CAFAAD010000192">
    <property type="protein sequence ID" value="CAB4805659.1"/>
    <property type="molecule type" value="Genomic_DNA"/>
</dbReference>
<keyword evidence="1" id="KW-0238">DNA-binding</keyword>
<dbReference type="Pfam" id="PF00486">
    <property type="entry name" value="Trans_reg_C"/>
    <property type="match status" value="1"/>
</dbReference>
<feature type="domain" description="OmpR/PhoB-type" evidence="2">
    <location>
        <begin position="67"/>
        <end position="163"/>
    </location>
</feature>
<dbReference type="InterPro" id="IPR001867">
    <property type="entry name" value="OmpR/PhoB-type_DNA-bd"/>
</dbReference>
<proteinExistence type="predicted"/>
<reference evidence="3" key="1">
    <citation type="submission" date="2020-05" db="EMBL/GenBank/DDBJ databases">
        <authorList>
            <person name="Chiriac C."/>
            <person name="Salcher M."/>
            <person name="Ghai R."/>
            <person name="Kavagutti S V."/>
        </authorList>
    </citation>
    <scope>NUCLEOTIDE SEQUENCE</scope>
</reference>
<dbReference type="InterPro" id="IPR036388">
    <property type="entry name" value="WH-like_DNA-bd_sf"/>
</dbReference>
<evidence type="ECO:0000256" key="1">
    <source>
        <dbReference type="ARBA" id="ARBA00023125"/>
    </source>
</evidence>
<dbReference type="EMBL" id="CAESAL010000169">
    <property type="protein sequence ID" value="CAB4347363.1"/>
    <property type="molecule type" value="Genomic_DNA"/>
</dbReference>
<dbReference type="EMBL" id="CAEZTY010000163">
    <property type="protein sequence ID" value="CAB4603594.1"/>
    <property type="molecule type" value="Genomic_DNA"/>
</dbReference>
<dbReference type="SMART" id="SM00862">
    <property type="entry name" value="Trans_reg_C"/>
    <property type="match status" value="1"/>
</dbReference>
<dbReference type="EMBL" id="CAEUNJ010000096">
    <property type="protein sequence ID" value="CAB4372682.1"/>
    <property type="molecule type" value="Genomic_DNA"/>
</dbReference>
<evidence type="ECO:0000313" key="4">
    <source>
        <dbReference type="EMBL" id="CAB4372682.1"/>
    </source>
</evidence>
<dbReference type="EMBL" id="CAFBOK010000014">
    <property type="protein sequence ID" value="CAB4972653.1"/>
    <property type="molecule type" value="Genomic_DNA"/>
</dbReference>
<evidence type="ECO:0000313" key="10">
    <source>
        <dbReference type="EMBL" id="CAB5078629.1"/>
    </source>
</evidence>
<dbReference type="SUPFAM" id="SSF46894">
    <property type="entry name" value="C-terminal effector domain of the bipartite response regulators"/>
    <property type="match status" value="1"/>
</dbReference>
<dbReference type="AlphaFoldDB" id="A0A6J6A6K6"/>
<name>A0A6J6A6K6_9ZZZZ</name>
<dbReference type="EMBL" id="CAFAAM010000109">
    <property type="protein sequence ID" value="CAB4806580.1"/>
    <property type="molecule type" value="Genomic_DNA"/>
</dbReference>
<dbReference type="Gene3D" id="1.10.10.10">
    <property type="entry name" value="Winged helix-like DNA-binding domain superfamily/Winged helix DNA-binding domain"/>
    <property type="match status" value="1"/>
</dbReference>
<dbReference type="GO" id="GO:0003677">
    <property type="term" value="F:DNA binding"/>
    <property type="evidence" value="ECO:0007669"/>
    <property type="project" value="UniProtKB-KW"/>
</dbReference>
<evidence type="ECO:0000313" key="6">
    <source>
        <dbReference type="EMBL" id="CAB4721930.1"/>
    </source>
</evidence>
<evidence type="ECO:0000313" key="9">
    <source>
        <dbReference type="EMBL" id="CAB4972653.1"/>
    </source>
</evidence>
<dbReference type="EMBL" id="CAEZXY010000116">
    <property type="protein sequence ID" value="CAB4721930.1"/>
    <property type="molecule type" value="Genomic_DNA"/>
</dbReference>
<dbReference type="GO" id="GO:0000160">
    <property type="term" value="P:phosphorelay signal transduction system"/>
    <property type="evidence" value="ECO:0007669"/>
    <property type="project" value="InterPro"/>
</dbReference>
<sequence>MTLVDVALLRWPLEEDRRLALSARGALRLLLVDADMPAPEAADCLEDWIRLPASQDDIDARCRALATRSMVHNSEAPGLDPDGVLRMGTGWVSLPPLEARLMSALLDRFGAVVSRDNLSRTGWPMGAPGRNALDVHMLRLRRRIAPLGLAIRTVRSRGYLLEAGELQMVQPA</sequence>
<organism evidence="3">
    <name type="scientific">freshwater metagenome</name>
    <dbReference type="NCBI Taxonomy" id="449393"/>
    <lineage>
        <taxon>unclassified sequences</taxon>
        <taxon>metagenomes</taxon>
        <taxon>ecological metagenomes</taxon>
    </lineage>
</organism>
<dbReference type="CDD" id="cd00383">
    <property type="entry name" value="trans_reg_C"/>
    <property type="match status" value="1"/>
</dbReference>
<accession>A0A6J6A6K6</accession>
<dbReference type="EMBL" id="CAFBRD010000141">
    <property type="protein sequence ID" value="CAB5078629.1"/>
    <property type="molecule type" value="Genomic_DNA"/>
</dbReference>
<evidence type="ECO:0000313" key="3">
    <source>
        <dbReference type="EMBL" id="CAB4347363.1"/>
    </source>
</evidence>
<evidence type="ECO:0000259" key="2">
    <source>
        <dbReference type="PROSITE" id="PS51755"/>
    </source>
</evidence>